<name>A0A9X8VLD9_SERMA</name>
<protein>
    <submittedName>
        <fullName evidence="1">Uncharacterized protein</fullName>
    </submittedName>
</protein>
<dbReference type="AlphaFoldDB" id="A0A9X8VLD9"/>
<dbReference type="EMBL" id="SPSG01000330">
    <property type="protein sequence ID" value="TFV43567.1"/>
    <property type="molecule type" value="Genomic_DNA"/>
</dbReference>
<accession>A0A9X8VLD9</accession>
<proteinExistence type="predicted"/>
<evidence type="ECO:0000313" key="1">
    <source>
        <dbReference type="EMBL" id="TFV43567.1"/>
    </source>
</evidence>
<comment type="caution">
    <text evidence="1">The sequence shown here is derived from an EMBL/GenBank/DDBJ whole genome shotgun (WGS) entry which is preliminary data.</text>
</comment>
<sequence>MQCVAGGYPFAPGFFTAESFFTPHRLWLCPEQNALIGLTLLGNPSAFPPVFNGDHKNNRSDIHHSATKFWRFLTELKTSKFVRVRPMR</sequence>
<reference evidence="1" key="1">
    <citation type="submission" date="2019-03" db="EMBL/GenBank/DDBJ databases">
        <title>Serratia marcescens strain N2 draft genome.</title>
        <authorList>
            <person name="Yassin A."/>
            <person name="El-Kenawy N."/>
            <person name="Youssef N.H."/>
        </authorList>
    </citation>
    <scope>NUCLEOTIDE SEQUENCE [LARGE SCALE GENOMIC DNA]</scope>
    <source>
        <strain evidence="1">N2</strain>
    </source>
</reference>
<gene>
    <name evidence="1" type="ORF">E0L31_03030</name>
</gene>
<organism evidence="1">
    <name type="scientific">Serratia marcescens</name>
    <dbReference type="NCBI Taxonomy" id="615"/>
    <lineage>
        <taxon>Bacteria</taxon>
        <taxon>Pseudomonadati</taxon>
        <taxon>Pseudomonadota</taxon>
        <taxon>Gammaproteobacteria</taxon>
        <taxon>Enterobacterales</taxon>
        <taxon>Yersiniaceae</taxon>
        <taxon>Serratia</taxon>
    </lineage>
</organism>